<dbReference type="OrthoDB" id="4503105at2759"/>
<evidence type="ECO:0000313" key="3">
    <source>
        <dbReference type="Proteomes" id="UP000054771"/>
    </source>
</evidence>
<sequence>MASCRHLRCRQRRRRSGSYLPHPTFWKSLPKIWFTKIALRELQRQTASDYPRHPPRPLDTSTEIVSRLTPSSQKELKRFARTGGPDISDIRDYPLPPTRDAHSTTPPTHTEEDIGPEASTSPSTDMRTWNENSRSGSLSTISVVSLTGEKISVRTSSSRGTAKLRNSEKETLHKTVKKTIKKKSQRRRRQGAGKNTTAYDKNFEEFLMATGIYLADVPDADGEWPAPPRNIKEIREHLARSRPTLPASNLETLFNRFRSERTRALCEQDVLYNLLPLIEGPDSAQRASTE</sequence>
<proteinExistence type="predicted"/>
<feature type="region of interest" description="Disordered" evidence="1">
    <location>
        <begin position="45"/>
        <end position="137"/>
    </location>
</feature>
<dbReference type="OMA" id="MRTWNEN"/>
<organism evidence="2 3">
    <name type="scientific">Aspergillus calidoustus</name>
    <dbReference type="NCBI Taxonomy" id="454130"/>
    <lineage>
        <taxon>Eukaryota</taxon>
        <taxon>Fungi</taxon>
        <taxon>Dikarya</taxon>
        <taxon>Ascomycota</taxon>
        <taxon>Pezizomycotina</taxon>
        <taxon>Eurotiomycetes</taxon>
        <taxon>Eurotiomycetidae</taxon>
        <taxon>Eurotiales</taxon>
        <taxon>Aspergillaceae</taxon>
        <taxon>Aspergillus</taxon>
        <taxon>Aspergillus subgen. Nidulantes</taxon>
    </lineage>
</organism>
<evidence type="ECO:0000256" key="1">
    <source>
        <dbReference type="SAM" id="MobiDB-lite"/>
    </source>
</evidence>
<gene>
    <name evidence="2" type="ORF">ASPCAL12103</name>
</gene>
<evidence type="ECO:0000313" key="2">
    <source>
        <dbReference type="EMBL" id="CEL08959.1"/>
    </source>
</evidence>
<feature type="compositionally biased region" description="Polar residues" evidence="1">
    <location>
        <begin position="118"/>
        <end position="137"/>
    </location>
</feature>
<keyword evidence="3" id="KW-1185">Reference proteome</keyword>
<feature type="region of interest" description="Disordered" evidence="1">
    <location>
        <begin position="154"/>
        <end position="197"/>
    </location>
</feature>
<feature type="compositionally biased region" description="Basic residues" evidence="1">
    <location>
        <begin position="174"/>
        <end position="191"/>
    </location>
</feature>
<feature type="compositionally biased region" description="Polar residues" evidence="1">
    <location>
        <begin position="59"/>
        <end position="73"/>
    </location>
</feature>
<dbReference type="AlphaFoldDB" id="A0A0U5GGE2"/>
<reference evidence="3" key="1">
    <citation type="journal article" date="2016" name="Genome Announc.">
        <title>Draft genome sequences of fungus Aspergillus calidoustus.</title>
        <authorList>
            <person name="Horn F."/>
            <person name="Linde J."/>
            <person name="Mattern D.J."/>
            <person name="Walther G."/>
            <person name="Guthke R."/>
            <person name="Scherlach K."/>
            <person name="Martin K."/>
            <person name="Brakhage A.A."/>
            <person name="Petzke L."/>
            <person name="Valiante V."/>
        </authorList>
    </citation>
    <scope>NUCLEOTIDE SEQUENCE [LARGE SCALE GENOMIC DNA]</scope>
    <source>
        <strain evidence="3">SF006504</strain>
    </source>
</reference>
<protein>
    <submittedName>
        <fullName evidence="2">Uncharacterized protein</fullName>
    </submittedName>
</protein>
<dbReference type="Proteomes" id="UP000054771">
    <property type="component" value="Unassembled WGS sequence"/>
</dbReference>
<name>A0A0U5GGE2_ASPCI</name>
<accession>A0A0U5GGE2</accession>
<dbReference type="STRING" id="454130.A0A0U5GGE2"/>
<dbReference type="EMBL" id="CDMC01000012">
    <property type="protein sequence ID" value="CEL08959.1"/>
    <property type="molecule type" value="Genomic_DNA"/>
</dbReference>